<keyword evidence="3" id="KW-1185">Reference proteome</keyword>
<dbReference type="Pfam" id="PF13454">
    <property type="entry name" value="NAD_binding_9"/>
    <property type="match status" value="1"/>
</dbReference>
<protein>
    <submittedName>
        <fullName evidence="2">Hydroxyacylglutathione hydrolase</fullName>
    </submittedName>
</protein>
<organism evidence="2 3">
    <name type="scientific">Methylopila turkensis</name>
    <dbReference type="NCBI Taxonomy" id="1437816"/>
    <lineage>
        <taxon>Bacteria</taxon>
        <taxon>Pseudomonadati</taxon>
        <taxon>Pseudomonadota</taxon>
        <taxon>Alphaproteobacteria</taxon>
        <taxon>Hyphomicrobiales</taxon>
        <taxon>Methylopilaceae</taxon>
        <taxon>Methylopila</taxon>
    </lineage>
</organism>
<reference evidence="2" key="2">
    <citation type="submission" date="2023-01" db="EMBL/GenBank/DDBJ databases">
        <authorList>
            <person name="Sun Q."/>
            <person name="Evtushenko L."/>
        </authorList>
    </citation>
    <scope>NUCLEOTIDE SEQUENCE</scope>
    <source>
        <strain evidence="2">VKM B-2748</strain>
    </source>
</reference>
<dbReference type="EMBL" id="BSFL01000003">
    <property type="protein sequence ID" value="GLK81192.1"/>
    <property type="molecule type" value="Genomic_DNA"/>
</dbReference>
<dbReference type="Proteomes" id="UP001143309">
    <property type="component" value="Unassembled WGS sequence"/>
</dbReference>
<dbReference type="SUPFAM" id="SSF51905">
    <property type="entry name" value="FAD/NAD(P)-binding domain"/>
    <property type="match status" value="2"/>
</dbReference>
<accession>A0A9W6N891</accession>
<proteinExistence type="predicted"/>
<comment type="caution">
    <text evidence="2">The sequence shown here is derived from an EMBL/GenBank/DDBJ whole genome shotgun (WGS) entry which is preliminary data.</text>
</comment>
<gene>
    <name evidence="2" type="ORF">GCM10008174_29330</name>
</gene>
<dbReference type="InterPro" id="IPR038732">
    <property type="entry name" value="HpyO/CreE_NAD-binding"/>
</dbReference>
<dbReference type="GO" id="GO:0016787">
    <property type="term" value="F:hydrolase activity"/>
    <property type="evidence" value="ECO:0007669"/>
    <property type="project" value="UniProtKB-KW"/>
</dbReference>
<name>A0A9W6N891_9HYPH</name>
<evidence type="ECO:0000313" key="2">
    <source>
        <dbReference type="EMBL" id="GLK81192.1"/>
    </source>
</evidence>
<dbReference type="Gene3D" id="3.50.50.60">
    <property type="entry name" value="FAD/NAD(P)-binding domain"/>
    <property type="match status" value="2"/>
</dbReference>
<dbReference type="PANTHER" id="PTHR40254:SF1">
    <property type="entry name" value="BLR0577 PROTEIN"/>
    <property type="match status" value="1"/>
</dbReference>
<reference evidence="2" key="1">
    <citation type="journal article" date="2014" name="Int. J. Syst. Evol. Microbiol.">
        <title>Complete genome sequence of Corynebacterium casei LMG S-19264T (=DSM 44701T), isolated from a smear-ripened cheese.</title>
        <authorList>
            <consortium name="US DOE Joint Genome Institute (JGI-PGF)"/>
            <person name="Walter F."/>
            <person name="Albersmeier A."/>
            <person name="Kalinowski J."/>
            <person name="Ruckert C."/>
        </authorList>
    </citation>
    <scope>NUCLEOTIDE SEQUENCE</scope>
    <source>
        <strain evidence="2">VKM B-2748</strain>
    </source>
</reference>
<keyword evidence="2" id="KW-0378">Hydrolase</keyword>
<dbReference type="PANTHER" id="PTHR40254">
    <property type="entry name" value="BLR0577 PROTEIN"/>
    <property type="match status" value="1"/>
</dbReference>
<dbReference type="InterPro" id="IPR036188">
    <property type="entry name" value="FAD/NAD-bd_sf"/>
</dbReference>
<evidence type="ECO:0000259" key="1">
    <source>
        <dbReference type="Pfam" id="PF13454"/>
    </source>
</evidence>
<sequence length="469" mass="49848">MREHDDRAVIAIIGGGSSGAVVAHQIARRRPGEFRIVVIEPRDRLGGGLAYSTEEPAHRINVPATRMSFVPSDPCHFDRWLKADVALHEDPDALTADGRAFPRRSVFGRYAAATLEPYLLSGAIEHRVARATGATATARGYAVTLSGGATLDADVLVLAATHPAPVAPAAFASLIDDPRIVVDAQRGGAFDAIPADARILIVGTGLTMADAVASLERRGHRGPIVAVSRRGLLSRGHGGEAGDFGDFSTAPETRASRLLLRIRRVVDAADAQGLTWRNALDAVRTQAPVIWGALSVAERRRVVRRLRPFWDVHRFRVSPQVEAAIKRLRDAGQLTVLKGEPTRVEADDAGLATTLRLAGGDERGFVFDRVILATGPAHRQLTTSDPLFAALAREGLVRLDDVGLGLAVDASSRAIGADGLAAEALWVAGPLARGTFGELMGQPEVTKHAERVAGDVVLALLARAERRAA</sequence>
<feature type="domain" description="FAD-dependent urate hydroxylase HpyO/Asp monooxygenase CreE-like FAD/NAD(P)-binding" evidence="1">
    <location>
        <begin position="11"/>
        <end position="162"/>
    </location>
</feature>
<dbReference type="AlphaFoldDB" id="A0A9W6N891"/>
<dbReference type="InterPro" id="IPR052189">
    <property type="entry name" value="L-asp_N-monooxygenase_NS-form"/>
</dbReference>
<evidence type="ECO:0000313" key="3">
    <source>
        <dbReference type="Proteomes" id="UP001143309"/>
    </source>
</evidence>
<dbReference type="RefSeq" id="WP_271201656.1">
    <property type="nucleotide sequence ID" value="NZ_BSFL01000003.1"/>
</dbReference>